<name>B4GJE9_DROPE</name>
<keyword evidence="1" id="KW-1133">Transmembrane helix</keyword>
<keyword evidence="1" id="KW-0812">Transmembrane</keyword>
<dbReference type="KEGG" id="dpe:6593800"/>
<sequence>MVMLNPIEIVCFYVVQPILDYLTYLMLEVHYVAYLAGLAVIGIVLGLVFSIISVIWYKSTLKDLPGQPTVAVEHVHSPEGPAKKKDQKQD</sequence>
<accession>B4GJE9</accession>
<dbReference type="Proteomes" id="UP000008744">
    <property type="component" value="Unassembled WGS sequence"/>
</dbReference>
<feature type="transmembrane region" description="Helical" evidence="1">
    <location>
        <begin position="31"/>
        <end position="57"/>
    </location>
</feature>
<keyword evidence="3" id="KW-1185">Reference proteome</keyword>
<dbReference type="OrthoDB" id="7841836at2759"/>
<evidence type="ECO:0000313" key="2">
    <source>
        <dbReference type="EMBL" id="EDW37463.1"/>
    </source>
</evidence>
<dbReference type="OMA" id="IEIVCFY"/>
<evidence type="ECO:0000313" key="3">
    <source>
        <dbReference type="Proteomes" id="UP000008744"/>
    </source>
</evidence>
<dbReference type="AlphaFoldDB" id="B4GJE9"/>
<reference evidence="2 3" key="1">
    <citation type="journal article" date="2007" name="Nature">
        <title>Evolution of genes and genomes on the Drosophila phylogeny.</title>
        <authorList>
            <consortium name="Drosophila 12 Genomes Consortium"/>
            <person name="Clark A.G."/>
            <person name="Eisen M.B."/>
            <person name="Smith D.R."/>
            <person name="Bergman C.M."/>
            <person name="Oliver B."/>
            <person name="Markow T.A."/>
            <person name="Kaufman T.C."/>
            <person name="Kellis M."/>
            <person name="Gelbart W."/>
            <person name="Iyer V.N."/>
            <person name="Pollard D.A."/>
            <person name="Sackton T.B."/>
            <person name="Larracuente A.M."/>
            <person name="Singh N.D."/>
            <person name="Abad J.P."/>
            <person name="Abt D.N."/>
            <person name="Adryan B."/>
            <person name="Aguade M."/>
            <person name="Akashi H."/>
            <person name="Anderson W.W."/>
            <person name="Aquadro C.F."/>
            <person name="Ardell D.H."/>
            <person name="Arguello R."/>
            <person name="Artieri C.G."/>
            <person name="Barbash D.A."/>
            <person name="Barker D."/>
            <person name="Barsanti P."/>
            <person name="Batterham P."/>
            <person name="Batzoglou S."/>
            <person name="Begun D."/>
            <person name="Bhutkar A."/>
            <person name="Blanco E."/>
            <person name="Bosak S.A."/>
            <person name="Bradley R.K."/>
            <person name="Brand A.D."/>
            <person name="Brent M.R."/>
            <person name="Brooks A.N."/>
            <person name="Brown R.H."/>
            <person name="Butlin R.K."/>
            <person name="Caggese C."/>
            <person name="Calvi B.R."/>
            <person name="Bernardo de Carvalho A."/>
            <person name="Caspi A."/>
            <person name="Castrezana S."/>
            <person name="Celniker S.E."/>
            <person name="Chang J.L."/>
            <person name="Chapple C."/>
            <person name="Chatterji S."/>
            <person name="Chinwalla A."/>
            <person name="Civetta A."/>
            <person name="Clifton S.W."/>
            <person name="Comeron J.M."/>
            <person name="Costello J.C."/>
            <person name="Coyne J.A."/>
            <person name="Daub J."/>
            <person name="David R.G."/>
            <person name="Delcher A.L."/>
            <person name="Delehaunty K."/>
            <person name="Do C.B."/>
            <person name="Ebling H."/>
            <person name="Edwards K."/>
            <person name="Eickbush T."/>
            <person name="Evans J.D."/>
            <person name="Filipski A."/>
            <person name="Findeiss S."/>
            <person name="Freyhult E."/>
            <person name="Fulton L."/>
            <person name="Fulton R."/>
            <person name="Garcia A.C."/>
            <person name="Gardiner A."/>
            <person name="Garfield D.A."/>
            <person name="Garvin B.E."/>
            <person name="Gibson G."/>
            <person name="Gilbert D."/>
            <person name="Gnerre S."/>
            <person name="Godfrey J."/>
            <person name="Good R."/>
            <person name="Gotea V."/>
            <person name="Gravely B."/>
            <person name="Greenberg A.J."/>
            <person name="Griffiths-Jones S."/>
            <person name="Gross S."/>
            <person name="Guigo R."/>
            <person name="Gustafson E.A."/>
            <person name="Haerty W."/>
            <person name="Hahn M.W."/>
            <person name="Halligan D.L."/>
            <person name="Halpern A.L."/>
            <person name="Halter G.M."/>
            <person name="Han M.V."/>
            <person name="Heger A."/>
            <person name="Hillier L."/>
            <person name="Hinrichs A.S."/>
            <person name="Holmes I."/>
            <person name="Hoskins R.A."/>
            <person name="Hubisz M.J."/>
            <person name="Hultmark D."/>
            <person name="Huntley M.A."/>
            <person name="Jaffe D.B."/>
            <person name="Jagadeeshan S."/>
            <person name="Jeck W.R."/>
            <person name="Johnson J."/>
            <person name="Jones C.D."/>
            <person name="Jordan W.C."/>
            <person name="Karpen G.H."/>
            <person name="Kataoka E."/>
            <person name="Keightley P.D."/>
            <person name="Kheradpour P."/>
            <person name="Kirkness E.F."/>
            <person name="Koerich L.B."/>
            <person name="Kristiansen K."/>
            <person name="Kudrna D."/>
            <person name="Kulathinal R.J."/>
            <person name="Kumar S."/>
            <person name="Kwok R."/>
            <person name="Lander E."/>
            <person name="Langley C.H."/>
            <person name="Lapoint R."/>
            <person name="Lazzaro B.P."/>
            <person name="Lee S.J."/>
            <person name="Levesque L."/>
            <person name="Li R."/>
            <person name="Lin C.F."/>
            <person name="Lin M.F."/>
            <person name="Lindblad-Toh K."/>
            <person name="Llopart A."/>
            <person name="Long M."/>
            <person name="Low L."/>
            <person name="Lozovsky E."/>
            <person name="Lu J."/>
            <person name="Luo M."/>
            <person name="Machado C.A."/>
            <person name="Makalowski W."/>
            <person name="Marzo M."/>
            <person name="Matsuda M."/>
            <person name="Matzkin L."/>
            <person name="McAllister B."/>
            <person name="McBride C.S."/>
            <person name="McKernan B."/>
            <person name="McKernan K."/>
            <person name="Mendez-Lago M."/>
            <person name="Minx P."/>
            <person name="Mollenhauer M.U."/>
            <person name="Montooth K."/>
            <person name="Mount S.M."/>
            <person name="Mu X."/>
            <person name="Myers E."/>
            <person name="Negre B."/>
            <person name="Newfeld S."/>
            <person name="Nielsen R."/>
            <person name="Noor M.A."/>
            <person name="O'Grady P."/>
            <person name="Pachter L."/>
            <person name="Papaceit M."/>
            <person name="Parisi M.J."/>
            <person name="Parisi M."/>
            <person name="Parts L."/>
            <person name="Pedersen J.S."/>
            <person name="Pesole G."/>
            <person name="Phillippy A.M."/>
            <person name="Ponting C.P."/>
            <person name="Pop M."/>
            <person name="Porcelli D."/>
            <person name="Powell J.R."/>
            <person name="Prohaska S."/>
            <person name="Pruitt K."/>
            <person name="Puig M."/>
            <person name="Quesneville H."/>
            <person name="Ram K.R."/>
            <person name="Rand D."/>
            <person name="Rasmussen M.D."/>
            <person name="Reed L.K."/>
            <person name="Reenan R."/>
            <person name="Reily A."/>
            <person name="Remington K.A."/>
            <person name="Rieger T.T."/>
            <person name="Ritchie M.G."/>
            <person name="Robin C."/>
            <person name="Rogers Y.H."/>
            <person name="Rohde C."/>
            <person name="Rozas J."/>
            <person name="Rubenfield M.J."/>
            <person name="Ruiz A."/>
            <person name="Russo S."/>
            <person name="Salzberg S.L."/>
            <person name="Sanchez-Gracia A."/>
            <person name="Saranga D.J."/>
            <person name="Sato H."/>
            <person name="Schaeffer S.W."/>
            <person name="Schatz M.C."/>
            <person name="Schlenke T."/>
            <person name="Schwartz R."/>
            <person name="Segarra C."/>
            <person name="Singh R.S."/>
            <person name="Sirot L."/>
            <person name="Sirota M."/>
            <person name="Sisneros N.B."/>
            <person name="Smith C.D."/>
            <person name="Smith T.F."/>
            <person name="Spieth J."/>
            <person name="Stage D.E."/>
            <person name="Stark A."/>
            <person name="Stephan W."/>
            <person name="Strausberg R.L."/>
            <person name="Strempel S."/>
            <person name="Sturgill D."/>
            <person name="Sutton G."/>
            <person name="Sutton G.G."/>
            <person name="Tao W."/>
            <person name="Teichmann S."/>
            <person name="Tobari Y.N."/>
            <person name="Tomimura Y."/>
            <person name="Tsolas J.M."/>
            <person name="Valente V.L."/>
            <person name="Venter E."/>
            <person name="Venter J.C."/>
            <person name="Vicario S."/>
            <person name="Vieira F.G."/>
            <person name="Vilella A.J."/>
            <person name="Villasante A."/>
            <person name="Walenz B."/>
            <person name="Wang J."/>
            <person name="Wasserman M."/>
            <person name="Watts T."/>
            <person name="Wilson D."/>
            <person name="Wilson R.K."/>
            <person name="Wing R.A."/>
            <person name="Wolfner M.F."/>
            <person name="Wong A."/>
            <person name="Wong G.K."/>
            <person name="Wu C.I."/>
            <person name="Wu G."/>
            <person name="Yamamoto D."/>
            <person name="Yang H.P."/>
            <person name="Yang S.P."/>
            <person name="Yorke J.A."/>
            <person name="Yoshida K."/>
            <person name="Zdobnov E."/>
            <person name="Zhang P."/>
            <person name="Zhang Y."/>
            <person name="Zimin A.V."/>
            <person name="Baldwin J."/>
            <person name="Abdouelleil A."/>
            <person name="Abdulkadir J."/>
            <person name="Abebe A."/>
            <person name="Abera B."/>
            <person name="Abreu J."/>
            <person name="Acer S.C."/>
            <person name="Aftuck L."/>
            <person name="Alexander A."/>
            <person name="An P."/>
            <person name="Anderson E."/>
            <person name="Anderson S."/>
            <person name="Arachi H."/>
            <person name="Azer M."/>
            <person name="Bachantsang P."/>
            <person name="Barry A."/>
            <person name="Bayul T."/>
            <person name="Berlin A."/>
            <person name="Bessette D."/>
            <person name="Bloom T."/>
            <person name="Blye J."/>
            <person name="Boguslavskiy L."/>
            <person name="Bonnet C."/>
            <person name="Boukhgalter B."/>
            <person name="Bourzgui I."/>
            <person name="Brown A."/>
            <person name="Cahill P."/>
            <person name="Channer S."/>
            <person name="Cheshatsang Y."/>
            <person name="Chuda L."/>
            <person name="Citroen M."/>
            <person name="Collymore A."/>
            <person name="Cooke P."/>
            <person name="Costello M."/>
            <person name="D'Aco K."/>
            <person name="Daza R."/>
            <person name="De Haan G."/>
            <person name="DeGray S."/>
            <person name="DeMaso C."/>
            <person name="Dhargay N."/>
            <person name="Dooley K."/>
            <person name="Dooley E."/>
            <person name="Doricent M."/>
            <person name="Dorje P."/>
            <person name="Dorjee K."/>
            <person name="Dupes A."/>
            <person name="Elong R."/>
            <person name="Falk J."/>
            <person name="Farina A."/>
            <person name="Faro S."/>
            <person name="Ferguson D."/>
            <person name="Fisher S."/>
            <person name="Foley C.D."/>
            <person name="Franke A."/>
            <person name="Friedrich D."/>
            <person name="Gadbois L."/>
            <person name="Gearin G."/>
            <person name="Gearin C.R."/>
            <person name="Giannoukos G."/>
            <person name="Goode T."/>
            <person name="Graham J."/>
            <person name="Grandbois E."/>
            <person name="Grewal S."/>
            <person name="Gyaltsen K."/>
            <person name="Hafez N."/>
            <person name="Hagos B."/>
            <person name="Hall J."/>
            <person name="Henson C."/>
            <person name="Hollinger A."/>
            <person name="Honan T."/>
            <person name="Huard M.D."/>
            <person name="Hughes L."/>
            <person name="Hurhula B."/>
            <person name="Husby M.E."/>
            <person name="Kamat A."/>
            <person name="Kanga B."/>
            <person name="Kashin S."/>
            <person name="Khazanovich D."/>
            <person name="Kisner P."/>
            <person name="Lance K."/>
            <person name="Lara M."/>
            <person name="Lee W."/>
            <person name="Lennon N."/>
            <person name="Letendre F."/>
            <person name="LeVine R."/>
            <person name="Lipovsky A."/>
            <person name="Liu X."/>
            <person name="Liu J."/>
            <person name="Liu S."/>
            <person name="Lokyitsang T."/>
            <person name="Lokyitsang Y."/>
            <person name="Lubonja R."/>
            <person name="Lui A."/>
            <person name="MacDonald P."/>
            <person name="Magnisalis V."/>
            <person name="Maru K."/>
            <person name="Matthews C."/>
            <person name="McCusker W."/>
            <person name="McDonough S."/>
            <person name="Mehta T."/>
            <person name="Meldrim J."/>
            <person name="Meneus L."/>
            <person name="Mihai O."/>
            <person name="Mihalev A."/>
            <person name="Mihova T."/>
            <person name="Mittelman R."/>
            <person name="Mlenga V."/>
            <person name="Montmayeur A."/>
            <person name="Mulrain L."/>
            <person name="Navidi A."/>
            <person name="Naylor J."/>
            <person name="Negash T."/>
            <person name="Nguyen T."/>
            <person name="Nguyen N."/>
            <person name="Nicol R."/>
            <person name="Norbu C."/>
            <person name="Norbu N."/>
            <person name="Novod N."/>
            <person name="O'Neill B."/>
            <person name="Osman S."/>
            <person name="Markiewicz E."/>
            <person name="Oyono O.L."/>
            <person name="Patti C."/>
            <person name="Phunkhang P."/>
            <person name="Pierre F."/>
            <person name="Priest M."/>
            <person name="Raghuraman S."/>
            <person name="Rege F."/>
            <person name="Reyes R."/>
            <person name="Rise C."/>
            <person name="Rogov P."/>
            <person name="Ross K."/>
            <person name="Ryan E."/>
            <person name="Settipalli S."/>
            <person name="Shea T."/>
            <person name="Sherpa N."/>
            <person name="Shi L."/>
            <person name="Shih D."/>
            <person name="Sparrow T."/>
            <person name="Spaulding J."/>
            <person name="Stalker J."/>
            <person name="Stange-Thomann N."/>
            <person name="Stavropoulos S."/>
            <person name="Stone C."/>
            <person name="Strader C."/>
            <person name="Tesfaye S."/>
            <person name="Thomson T."/>
            <person name="Thoulutsang Y."/>
            <person name="Thoulutsang D."/>
            <person name="Topham K."/>
            <person name="Topping I."/>
            <person name="Tsamla T."/>
            <person name="Vassiliev H."/>
            <person name="Vo A."/>
            <person name="Wangchuk T."/>
            <person name="Wangdi T."/>
            <person name="Weiand M."/>
            <person name="Wilkinson J."/>
            <person name="Wilson A."/>
            <person name="Yadav S."/>
            <person name="Young G."/>
            <person name="Yu Q."/>
            <person name="Zembek L."/>
            <person name="Zhong D."/>
            <person name="Zimmer A."/>
            <person name="Zwirko Z."/>
            <person name="Jaffe D.B."/>
            <person name="Alvarez P."/>
            <person name="Brockman W."/>
            <person name="Butler J."/>
            <person name="Chin C."/>
            <person name="Gnerre S."/>
            <person name="Grabherr M."/>
            <person name="Kleber M."/>
            <person name="Mauceli E."/>
            <person name="MacCallum I."/>
        </authorList>
    </citation>
    <scope>NUCLEOTIDE SEQUENCE [LARGE SCALE GENOMIC DNA]</scope>
    <source>
        <strain evidence="3">MSH-3 / Tucson 14011-0111.49</strain>
    </source>
</reference>
<gene>
    <name evidence="2" type="primary">Dper\GL25515</name>
    <name evidence="2" type="ORF">Dper_GL25515</name>
</gene>
<evidence type="ECO:0000256" key="1">
    <source>
        <dbReference type="SAM" id="Phobius"/>
    </source>
</evidence>
<keyword evidence="1" id="KW-0472">Membrane</keyword>
<proteinExistence type="predicted"/>
<protein>
    <submittedName>
        <fullName evidence="2">GL25515</fullName>
    </submittedName>
</protein>
<organism evidence="3">
    <name type="scientific">Drosophila persimilis</name>
    <name type="common">Fruit fly</name>
    <dbReference type="NCBI Taxonomy" id="7234"/>
    <lineage>
        <taxon>Eukaryota</taxon>
        <taxon>Metazoa</taxon>
        <taxon>Ecdysozoa</taxon>
        <taxon>Arthropoda</taxon>
        <taxon>Hexapoda</taxon>
        <taxon>Insecta</taxon>
        <taxon>Pterygota</taxon>
        <taxon>Neoptera</taxon>
        <taxon>Endopterygota</taxon>
        <taxon>Diptera</taxon>
        <taxon>Brachycera</taxon>
        <taxon>Muscomorpha</taxon>
        <taxon>Ephydroidea</taxon>
        <taxon>Drosophilidae</taxon>
        <taxon>Drosophila</taxon>
        <taxon>Sophophora</taxon>
    </lineage>
</organism>
<dbReference type="HOGENOM" id="CLU_2443159_0_0_1"/>
<dbReference type="EMBL" id="CH479184">
    <property type="protein sequence ID" value="EDW37463.1"/>
    <property type="molecule type" value="Genomic_DNA"/>
</dbReference>